<dbReference type="GO" id="GO:0006508">
    <property type="term" value="P:proteolysis"/>
    <property type="evidence" value="ECO:0007669"/>
    <property type="project" value="UniProtKB-KW"/>
</dbReference>
<feature type="transmembrane region" description="Helical" evidence="26">
    <location>
        <begin position="12"/>
        <end position="32"/>
    </location>
</feature>
<comment type="function">
    <text evidence="1">Cell wall formation. Synthesis of cross-linked peptidoglycan from the lipid intermediates. The enzyme has a penicillin-insensitive transglycosylase N-terminal domain (formation of linear glycan strands) and a penicillin-sensitive transpeptidase C-terminal domain (cross-linking of the peptide subunits).</text>
</comment>
<gene>
    <name evidence="29" type="ordered locus">Nther_0739</name>
</gene>
<comment type="pathway">
    <text evidence="25">Glycan biosynthesis.</text>
</comment>
<keyword evidence="15" id="KW-0735">Signal-anchor</keyword>
<dbReference type="Gene3D" id="1.10.3810.10">
    <property type="entry name" value="Biosynthetic peptidoglycan transglycosylase-like"/>
    <property type="match status" value="1"/>
</dbReference>
<dbReference type="PANTHER" id="PTHR32282:SF33">
    <property type="entry name" value="PEPTIDOGLYCAN GLYCOSYLTRANSFERASE"/>
    <property type="match status" value="1"/>
</dbReference>
<dbReference type="InParanoid" id="B2A7D5"/>
<dbReference type="UniPathway" id="UPA00219"/>
<dbReference type="NCBIfam" id="TIGR02074">
    <property type="entry name" value="PBP_1a_fam"/>
    <property type="match status" value="1"/>
</dbReference>
<protein>
    <recommendedName>
        <fullName evidence="7">Penicillin-binding protein 1A</fullName>
        <ecNumber evidence="23">2.4.99.28</ecNumber>
        <ecNumber evidence="6">3.4.16.4</ecNumber>
    </recommendedName>
</protein>
<sequence>MKFKWSQLVITLLIIIAVLISGGLGFFTYMVFSMEELPDSQQAQTSRFYYHDGELMTTQFVENRTKVPLEEISEQVVWATVAVEDSDFYSHSGFDFTGIARAAYQNLRERRITQGGSTITQQLAKNLYLNHDRTWDRKLEEAAIAINLERKFSKDEIMEKYLNTIYYGHSTYGIEAASQLYFDKPADELNTAEAAMLAGIPRGPGYYSPFINEESAYNRQRIILKLMEEEGFISPSELEQALNEELELNEEFALPRESNYVVEQIMNQELDEITEDDPETIQKGGFDFHTTIDPHMQEVAERILDEELPETSKDEEGTKQPQGALVALEPDTGKIRALVGGRDYQETMLNRVNISRSPGSAFKPLVYAAALEQDYTIADTFLCEPISLQEEGMDEPYEPTDFDGGFHDENLTLRRALAESCNITAVKLNQKIGRDAAAEMADRLGVESSIGNHLSTPLGSSEVNLLELTAAYAPFANGGYRIEPVILNQATDHNNEELINNSAEKEKVIDEGIAYLMTDMMKDALEPGGTAERVSQILERPGAGKTGTSQGFRDAYMVGYTPDLVVGIYIGNDQEEPLQGTGGSLAAPIWAKFVEEASHAIPPKDFTRPDNVVTETICQETGLIQSEYCTADSEKELFIEGTAPAEDCSYQDCPYIEEPNWWEWDFWF</sequence>
<keyword evidence="8" id="KW-0121">Carboxypeptidase</keyword>
<evidence type="ECO:0000256" key="26">
    <source>
        <dbReference type="SAM" id="Phobius"/>
    </source>
</evidence>
<dbReference type="InterPro" id="IPR012338">
    <property type="entry name" value="Beta-lactam/transpept-like"/>
</dbReference>
<evidence type="ECO:0000256" key="23">
    <source>
        <dbReference type="ARBA" id="ARBA00044770"/>
    </source>
</evidence>
<evidence type="ECO:0000313" key="29">
    <source>
        <dbReference type="EMBL" id="ACB84329.1"/>
    </source>
</evidence>
<keyword evidence="10" id="KW-0328">Glycosyltransferase</keyword>
<evidence type="ECO:0000256" key="7">
    <source>
        <dbReference type="ARBA" id="ARBA00018638"/>
    </source>
</evidence>
<dbReference type="GO" id="GO:0008955">
    <property type="term" value="F:peptidoglycan glycosyltransferase activity"/>
    <property type="evidence" value="ECO:0007669"/>
    <property type="project" value="UniProtKB-EC"/>
</dbReference>
<evidence type="ECO:0000256" key="20">
    <source>
        <dbReference type="ARBA" id="ARBA00023268"/>
    </source>
</evidence>
<evidence type="ECO:0000256" key="16">
    <source>
        <dbReference type="ARBA" id="ARBA00022984"/>
    </source>
</evidence>
<dbReference type="InterPro" id="IPR001264">
    <property type="entry name" value="Glyco_trans_51"/>
</dbReference>
<dbReference type="GO" id="GO:0071555">
    <property type="term" value="P:cell wall organization"/>
    <property type="evidence" value="ECO:0007669"/>
    <property type="project" value="UniProtKB-KW"/>
</dbReference>
<dbReference type="FunCoup" id="B2A7D5">
    <property type="interactions" value="270"/>
</dbReference>
<keyword evidence="19" id="KW-0046">Antibiotic resistance</keyword>
<dbReference type="STRING" id="457570.Nther_0739"/>
<reference evidence="29 30" key="2">
    <citation type="journal article" date="2011" name="J. Bacteriol.">
        <title>Complete genome sequence of the anaerobic, halophilic alkalithermophile Natranaerobius thermophilus JW/NM-WN-LF.</title>
        <authorList>
            <person name="Zhao B."/>
            <person name="Mesbah N.M."/>
            <person name="Dalin E."/>
            <person name="Goodwin L."/>
            <person name="Nolan M."/>
            <person name="Pitluck S."/>
            <person name="Chertkov O."/>
            <person name="Brettin T.S."/>
            <person name="Han J."/>
            <person name="Larimer F.W."/>
            <person name="Land M.L."/>
            <person name="Hauser L."/>
            <person name="Kyrpides N."/>
            <person name="Wiegel J."/>
        </authorList>
    </citation>
    <scope>NUCLEOTIDE SEQUENCE [LARGE SCALE GENOMIC DNA]</scope>
    <source>
        <strain evidence="30">ATCC BAA-1301 / DSM 18059 / JW/NM-WN-LF</strain>
    </source>
</reference>
<dbReference type="PANTHER" id="PTHR32282">
    <property type="entry name" value="BINDING PROTEIN TRANSPEPTIDASE, PUTATIVE-RELATED"/>
    <property type="match status" value="1"/>
</dbReference>
<keyword evidence="30" id="KW-1185">Reference proteome</keyword>
<dbReference type="Gene3D" id="3.40.710.10">
    <property type="entry name" value="DD-peptidase/beta-lactamase superfamily"/>
    <property type="match status" value="1"/>
</dbReference>
<dbReference type="Pfam" id="PF00905">
    <property type="entry name" value="Transpeptidase"/>
    <property type="match status" value="1"/>
</dbReference>
<comment type="subcellular location">
    <subcellularLocation>
        <location evidence="2">Cell membrane</location>
        <topology evidence="2">Single-pass type II membrane protein</topology>
    </subcellularLocation>
</comment>
<dbReference type="GO" id="GO:0046677">
    <property type="term" value="P:response to antibiotic"/>
    <property type="evidence" value="ECO:0007669"/>
    <property type="project" value="UniProtKB-KW"/>
</dbReference>
<dbReference type="OrthoDB" id="9766909at2"/>
<evidence type="ECO:0000256" key="8">
    <source>
        <dbReference type="ARBA" id="ARBA00022645"/>
    </source>
</evidence>
<evidence type="ECO:0000256" key="19">
    <source>
        <dbReference type="ARBA" id="ARBA00023251"/>
    </source>
</evidence>
<evidence type="ECO:0000256" key="15">
    <source>
        <dbReference type="ARBA" id="ARBA00022968"/>
    </source>
</evidence>
<dbReference type="GO" id="GO:0030288">
    <property type="term" value="C:outer membrane-bounded periplasmic space"/>
    <property type="evidence" value="ECO:0007669"/>
    <property type="project" value="TreeGrafter"/>
</dbReference>
<dbReference type="AlphaFoldDB" id="B2A7D5"/>
<dbReference type="FunFam" id="1.10.3810.10:FF:000001">
    <property type="entry name" value="Penicillin-binding protein 1A"/>
    <property type="match status" value="1"/>
</dbReference>
<evidence type="ECO:0000313" key="30">
    <source>
        <dbReference type="Proteomes" id="UP000001683"/>
    </source>
</evidence>
<name>B2A7D5_NATTJ</name>
<dbReference type="KEGG" id="nth:Nther_0739"/>
<keyword evidence="16" id="KW-0573">Peptidoglycan synthesis</keyword>
<keyword evidence="18 26" id="KW-0472">Membrane</keyword>
<evidence type="ECO:0000256" key="2">
    <source>
        <dbReference type="ARBA" id="ARBA00004401"/>
    </source>
</evidence>
<feature type="domain" description="Penicillin-binding protein transpeptidase" evidence="27">
    <location>
        <begin position="323"/>
        <end position="594"/>
    </location>
</feature>
<dbReference type="GO" id="GO:0009002">
    <property type="term" value="F:serine-type D-Ala-D-Ala carboxypeptidase activity"/>
    <property type="evidence" value="ECO:0007669"/>
    <property type="project" value="UniProtKB-EC"/>
</dbReference>
<dbReference type="RefSeq" id="WP_012447212.1">
    <property type="nucleotide sequence ID" value="NC_010718.1"/>
</dbReference>
<dbReference type="HOGENOM" id="CLU_006354_2_4_9"/>
<dbReference type="Pfam" id="PF00912">
    <property type="entry name" value="Transgly"/>
    <property type="match status" value="1"/>
</dbReference>
<evidence type="ECO:0000259" key="28">
    <source>
        <dbReference type="Pfam" id="PF00912"/>
    </source>
</evidence>
<keyword evidence="13" id="KW-0378">Hydrolase</keyword>
<dbReference type="EC" id="3.4.16.4" evidence="6"/>
<dbReference type="GO" id="GO:0005886">
    <property type="term" value="C:plasma membrane"/>
    <property type="evidence" value="ECO:0007669"/>
    <property type="project" value="UniProtKB-SubCell"/>
</dbReference>
<evidence type="ECO:0000256" key="9">
    <source>
        <dbReference type="ARBA" id="ARBA00022670"/>
    </source>
</evidence>
<evidence type="ECO:0000256" key="11">
    <source>
        <dbReference type="ARBA" id="ARBA00022679"/>
    </source>
</evidence>
<evidence type="ECO:0000256" key="17">
    <source>
        <dbReference type="ARBA" id="ARBA00022989"/>
    </source>
</evidence>
<comment type="catalytic activity">
    <reaction evidence="22">
        <text>Preferential cleavage: (Ac)2-L-Lys-D-Ala-|-D-Ala. Also transpeptidation of peptidyl-alanyl moieties that are N-acyl substituents of D-alanine.</text>
        <dbReference type="EC" id="3.4.16.4"/>
    </reaction>
</comment>
<accession>B2A7D5</accession>
<evidence type="ECO:0000256" key="3">
    <source>
        <dbReference type="ARBA" id="ARBA00004752"/>
    </source>
</evidence>
<dbReference type="eggNOG" id="COG0744">
    <property type="taxonomic scope" value="Bacteria"/>
</dbReference>
<keyword evidence="11" id="KW-0808">Transferase</keyword>
<dbReference type="SUPFAM" id="SSF56601">
    <property type="entry name" value="beta-lactamase/transpeptidase-like"/>
    <property type="match status" value="1"/>
</dbReference>
<dbReference type="EMBL" id="CP001034">
    <property type="protein sequence ID" value="ACB84329.1"/>
    <property type="molecule type" value="Genomic_DNA"/>
</dbReference>
<dbReference type="GO" id="GO:0008360">
    <property type="term" value="P:regulation of cell shape"/>
    <property type="evidence" value="ECO:0007669"/>
    <property type="project" value="UniProtKB-KW"/>
</dbReference>
<dbReference type="GO" id="GO:0009252">
    <property type="term" value="P:peptidoglycan biosynthetic process"/>
    <property type="evidence" value="ECO:0007669"/>
    <property type="project" value="UniProtKB-UniPathway"/>
</dbReference>
<comment type="pathway">
    <text evidence="3">Cell wall biogenesis; peptidoglycan biosynthesis.</text>
</comment>
<organism evidence="29 30">
    <name type="scientific">Natranaerobius thermophilus (strain ATCC BAA-1301 / DSM 18059 / JW/NM-WN-LF)</name>
    <dbReference type="NCBI Taxonomy" id="457570"/>
    <lineage>
        <taxon>Bacteria</taxon>
        <taxon>Bacillati</taxon>
        <taxon>Bacillota</taxon>
        <taxon>Clostridia</taxon>
        <taxon>Natranaerobiales</taxon>
        <taxon>Natranaerobiaceae</taxon>
        <taxon>Natranaerobius</taxon>
    </lineage>
</organism>
<dbReference type="InterPro" id="IPR050396">
    <property type="entry name" value="Glycosyltr_51/Transpeptidase"/>
</dbReference>
<comment type="similarity">
    <text evidence="5">In the N-terminal section; belongs to the glycosyltransferase 51 family.</text>
</comment>
<feature type="domain" description="Glycosyl transferase family 51" evidence="28">
    <location>
        <begin position="57"/>
        <end position="227"/>
    </location>
</feature>
<dbReference type="Proteomes" id="UP000001683">
    <property type="component" value="Chromosome"/>
</dbReference>
<evidence type="ECO:0000256" key="5">
    <source>
        <dbReference type="ARBA" id="ARBA00007739"/>
    </source>
</evidence>
<reference evidence="29 30" key="1">
    <citation type="submission" date="2008-04" db="EMBL/GenBank/DDBJ databases">
        <title>Complete sequence of chromosome of Natranaerobius thermophilus JW/NM-WN-LF.</title>
        <authorList>
            <consortium name="US DOE Joint Genome Institute"/>
            <person name="Copeland A."/>
            <person name="Lucas S."/>
            <person name="Lapidus A."/>
            <person name="Glavina del Rio T."/>
            <person name="Dalin E."/>
            <person name="Tice H."/>
            <person name="Bruce D."/>
            <person name="Goodwin L."/>
            <person name="Pitluck S."/>
            <person name="Chertkov O."/>
            <person name="Brettin T."/>
            <person name="Detter J.C."/>
            <person name="Han C."/>
            <person name="Kuske C.R."/>
            <person name="Schmutz J."/>
            <person name="Larimer F."/>
            <person name="Land M."/>
            <person name="Hauser L."/>
            <person name="Kyrpides N."/>
            <person name="Lykidis A."/>
            <person name="Mesbah N.M."/>
            <person name="Wiegel J."/>
        </authorList>
    </citation>
    <scope>NUCLEOTIDE SEQUENCE [LARGE SCALE GENOMIC DNA]</scope>
    <source>
        <strain evidence="30">ATCC BAA-1301 / DSM 18059 / JW/NM-WN-LF</strain>
    </source>
</reference>
<evidence type="ECO:0000256" key="14">
    <source>
        <dbReference type="ARBA" id="ARBA00022960"/>
    </source>
</evidence>
<dbReference type="InterPro" id="IPR023346">
    <property type="entry name" value="Lysozyme-like_dom_sf"/>
</dbReference>
<dbReference type="SUPFAM" id="SSF53955">
    <property type="entry name" value="Lysozyme-like"/>
    <property type="match status" value="1"/>
</dbReference>
<proteinExistence type="inferred from homology"/>
<evidence type="ECO:0000256" key="10">
    <source>
        <dbReference type="ARBA" id="ARBA00022676"/>
    </source>
</evidence>
<evidence type="ECO:0000256" key="6">
    <source>
        <dbReference type="ARBA" id="ARBA00012448"/>
    </source>
</evidence>
<evidence type="ECO:0000256" key="21">
    <source>
        <dbReference type="ARBA" id="ARBA00023316"/>
    </source>
</evidence>
<evidence type="ECO:0000256" key="25">
    <source>
        <dbReference type="ARBA" id="ARBA00060592"/>
    </source>
</evidence>
<evidence type="ECO:0000256" key="24">
    <source>
        <dbReference type="ARBA" id="ARBA00049902"/>
    </source>
</evidence>
<dbReference type="GO" id="GO:0008658">
    <property type="term" value="F:penicillin binding"/>
    <property type="evidence" value="ECO:0007669"/>
    <property type="project" value="InterPro"/>
</dbReference>
<dbReference type="EC" id="2.4.99.28" evidence="23"/>
<evidence type="ECO:0000256" key="4">
    <source>
        <dbReference type="ARBA" id="ARBA00007090"/>
    </source>
</evidence>
<keyword evidence="20" id="KW-0511">Multifunctional enzyme</keyword>
<keyword evidence="14" id="KW-0133">Cell shape</keyword>
<evidence type="ECO:0000259" key="27">
    <source>
        <dbReference type="Pfam" id="PF00905"/>
    </source>
</evidence>
<keyword evidence="21" id="KW-0961">Cell wall biogenesis/degradation</keyword>
<evidence type="ECO:0000256" key="22">
    <source>
        <dbReference type="ARBA" id="ARBA00034000"/>
    </source>
</evidence>
<evidence type="ECO:0000256" key="13">
    <source>
        <dbReference type="ARBA" id="ARBA00022801"/>
    </source>
</evidence>
<dbReference type="InterPro" id="IPR001460">
    <property type="entry name" value="PCN-bd_Tpept"/>
</dbReference>
<comment type="catalytic activity">
    <reaction evidence="24">
        <text>[GlcNAc-(1-&gt;4)-Mur2Ac(oyl-L-Ala-gamma-D-Glu-L-Lys-D-Ala-D-Ala)](n)-di-trans,octa-cis-undecaprenyl diphosphate + beta-D-GlcNAc-(1-&gt;4)-Mur2Ac(oyl-L-Ala-gamma-D-Glu-L-Lys-D-Ala-D-Ala)-di-trans,octa-cis-undecaprenyl diphosphate = [GlcNAc-(1-&gt;4)-Mur2Ac(oyl-L-Ala-gamma-D-Glu-L-Lys-D-Ala-D-Ala)](n+1)-di-trans,octa-cis-undecaprenyl diphosphate + di-trans,octa-cis-undecaprenyl diphosphate + H(+)</text>
        <dbReference type="Rhea" id="RHEA:23708"/>
        <dbReference type="Rhea" id="RHEA-COMP:9602"/>
        <dbReference type="Rhea" id="RHEA-COMP:9603"/>
        <dbReference type="ChEBI" id="CHEBI:15378"/>
        <dbReference type="ChEBI" id="CHEBI:58405"/>
        <dbReference type="ChEBI" id="CHEBI:60033"/>
        <dbReference type="ChEBI" id="CHEBI:78435"/>
        <dbReference type="EC" id="2.4.99.28"/>
    </reaction>
</comment>
<evidence type="ECO:0000256" key="1">
    <source>
        <dbReference type="ARBA" id="ARBA00002624"/>
    </source>
</evidence>
<dbReference type="CAZy" id="GT51">
    <property type="family name" value="Glycosyltransferase Family 51"/>
</dbReference>
<dbReference type="InterPro" id="IPR036950">
    <property type="entry name" value="PBP_transglycosylase"/>
</dbReference>
<keyword evidence="12 26" id="KW-0812">Transmembrane</keyword>
<keyword evidence="17 26" id="KW-1133">Transmembrane helix</keyword>
<comment type="similarity">
    <text evidence="4">In the C-terminal section; belongs to the transpeptidase family.</text>
</comment>
<keyword evidence="9" id="KW-0645">Protease</keyword>
<evidence type="ECO:0000256" key="18">
    <source>
        <dbReference type="ARBA" id="ARBA00023136"/>
    </source>
</evidence>
<evidence type="ECO:0000256" key="12">
    <source>
        <dbReference type="ARBA" id="ARBA00022692"/>
    </source>
</evidence>